<dbReference type="EMBL" id="KI689342">
    <property type="protein sequence ID" value="ETK73331.1"/>
    <property type="molecule type" value="Genomic_DNA"/>
</dbReference>
<name>W2FTS5_PHYNI</name>
<evidence type="ECO:0000313" key="1">
    <source>
        <dbReference type="EMBL" id="ETK73331.1"/>
    </source>
</evidence>
<dbReference type="Proteomes" id="UP000053236">
    <property type="component" value="Unassembled WGS sequence"/>
</dbReference>
<dbReference type="AlphaFoldDB" id="W2FTS5"/>
<protein>
    <submittedName>
        <fullName evidence="1">Uncharacterized protein</fullName>
    </submittedName>
</protein>
<accession>W2FTS5</accession>
<sequence>MTNAQKFSNARALYERIQGIMASQTRSAFEATFNILSNVEVMIRQGRGEELADIVKQMSVSSARKVECASKERKREFIFSLAPANLQVERRKAGKAKRSQALTKVRQRALLYEDSKKLKPPQLTEIGILLRQSTLLFRFCWQDDAMMLAAVKDLPVNSIVAKPSSEEVAVPEVLIPTKVCSSAIVNGMASAR</sequence>
<dbReference type="VEuPathDB" id="FungiDB:PPTG_18054"/>
<organism evidence="1">
    <name type="scientific">Phytophthora nicotianae</name>
    <name type="common">Potato buckeye rot agent</name>
    <name type="synonym">Phytophthora parasitica</name>
    <dbReference type="NCBI Taxonomy" id="4792"/>
    <lineage>
        <taxon>Eukaryota</taxon>
        <taxon>Sar</taxon>
        <taxon>Stramenopiles</taxon>
        <taxon>Oomycota</taxon>
        <taxon>Peronosporomycetes</taxon>
        <taxon>Peronosporales</taxon>
        <taxon>Peronosporaceae</taxon>
        <taxon>Phytophthora</taxon>
    </lineage>
</organism>
<proteinExistence type="predicted"/>
<reference evidence="1" key="1">
    <citation type="submission" date="2013-11" db="EMBL/GenBank/DDBJ databases">
        <title>The Genome Sequence of Phytophthora parasitica CJ02B3.</title>
        <authorList>
            <consortium name="The Broad Institute Genomics Platform"/>
            <person name="Russ C."/>
            <person name="Tyler B."/>
            <person name="Panabieres F."/>
            <person name="Shan W."/>
            <person name="Tripathy S."/>
            <person name="Grunwald N."/>
            <person name="Machado M."/>
            <person name="Johnson C.S."/>
            <person name="Arredondo F."/>
            <person name="Hong C."/>
            <person name="Coffey M."/>
            <person name="Young S.K."/>
            <person name="Zeng Q."/>
            <person name="Gargeya S."/>
            <person name="Fitzgerald M."/>
            <person name="Abouelleil A."/>
            <person name="Alvarado L."/>
            <person name="Chapman S.B."/>
            <person name="Gainer-Dewar J."/>
            <person name="Goldberg J."/>
            <person name="Griggs A."/>
            <person name="Gujja S."/>
            <person name="Hansen M."/>
            <person name="Howarth C."/>
            <person name="Imamovic A."/>
            <person name="Ireland A."/>
            <person name="Larimer J."/>
            <person name="McCowan C."/>
            <person name="Murphy C."/>
            <person name="Pearson M."/>
            <person name="Poon T.W."/>
            <person name="Priest M."/>
            <person name="Roberts A."/>
            <person name="Saif S."/>
            <person name="Shea T."/>
            <person name="Sykes S."/>
            <person name="Wortman J."/>
            <person name="Nusbaum C."/>
            <person name="Birren B."/>
        </authorList>
    </citation>
    <scope>NUCLEOTIDE SEQUENCE [LARGE SCALE GENOMIC DNA]</scope>
    <source>
        <strain evidence="1">CJ02B3</strain>
    </source>
</reference>
<gene>
    <name evidence="1" type="ORF">L915_19724</name>
</gene>